<dbReference type="Gene3D" id="3.40.1170.60">
    <property type="match status" value="1"/>
</dbReference>
<dbReference type="GO" id="GO:0019985">
    <property type="term" value="P:translesion synthesis"/>
    <property type="evidence" value="ECO:0007669"/>
    <property type="project" value="TreeGrafter"/>
</dbReference>
<dbReference type="EMBL" id="JAIZAY010000014">
    <property type="protein sequence ID" value="KAJ8029145.1"/>
    <property type="molecule type" value="Genomic_DNA"/>
</dbReference>
<feature type="domain" description="UmuC" evidence="3">
    <location>
        <begin position="72"/>
        <end position="288"/>
    </location>
</feature>
<name>A0A9Q1H1H0_HOLLE</name>
<accession>A0A9Q1H1H0</accession>
<dbReference type="InterPro" id="IPR053848">
    <property type="entry name" value="IMS_HHH_1"/>
</dbReference>
<keyword evidence="1" id="KW-0237">DNA synthesis</keyword>
<dbReference type="GO" id="GO:0003887">
    <property type="term" value="F:DNA-directed DNA polymerase activity"/>
    <property type="evidence" value="ECO:0007669"/>
    <property type="project" value="InterPro"/>
</dbReference>
<dbReference type="FunFam" id="3.30.70.270:FF:000013">
    <property type="entry name" value="Polymerase (DNA directed) iota"/>
    <property type="match status" value="1"/>
</dbReference>
<protein>
    <submittedName>
        <fullName evidence="4">DNA polymerase iota</fullName>
    </submittedName>
</protein>
<dbReference type="InterPro" id="IPR043128">
    <property type="entry name" value="Rev_trsase/Diguanyl_cyclase"/>
</dbReference>
<sequence>MALQMKRSWNELASDDEADDPSDEQETEDWSASSAVVLSPPSSKDTSQPYYGASSKCVPQAHSNQNEHKRTIVHVDLDCFYAQVEMIRNPELRTKPLGIQQKNIVVTCNYVAREYGVTKLMYIKDAKEKCPNLVLVSGEDLTHYREYSQRVSDLLQSEFSTLVEKLGFDENFVDVSSLVEDRLKAYQGKPKMEVKGHIFGSENEGSSSQCSCGCHQRLAVGSQIAGEMRERLKEVIGLTGCAGIAWNKLLAKLVGERHKPNDQTTLFPGREQQLMIGLEKARRIPGIGHSMNKKLSTLGITTVLELQKASSAELEAVFGSQITAMMKNSSFGIDKSPVNKTGPPQVLKAC</sequence>
<comment type="caution">
    <text evidence="4">The sequence shown here is derived from an EMBL/GenBank/DDBJ whole genome shotgun (WGS) entry which is preliminary data.</text>
</comment>
<dbReference type="InterPro" id="IPR043502">
    <property type="entry name" value="DNA/RNA_pol_sf"/>
</dbReference>
<proteinExistence type="predicted"/>
<feature type="region of interest" description="Disordered" evidence="2">
    <location>
        <begin position="1"/>
        <end position="52"/>
    </location>
</feature>
<dbReference type="FunFam" id="3.40.1170.60:FF:000006">
    <property type="entry name" value="DNA polymerase iota"/>
    <property type="match status" value="1"/>
</dbReference>
<dbReference type="InterPro" id="IPR001126">
    <property type="entry name" value="UmuC"/>
</dbReference>
<evidence type="ECO:0000313" key="5">
    <source>
        <dbReference type="Proteomes" id="UP001152320"/>
    </source>
</evidence>
<dbReference type="Gene3D" id="3.30.70.270">
    <property type="match status" value="1"/>
</dbReference>
<dbReference type="AlphaFoldDB" id="A0A9Q1H1H0"/>
<feature type="compositionally biased region" description="Low complexity" evidence="2">
    <location>
        <begin position="31"/>
        <end position="43"/>
    </location>
</feature>
<gene>
    <name evidence="4" type="ORF">HOLleu_28475</name>
</gene>
<dbReference type="PANTHER" id="PTHR46404">
    <property type="entry name" value="DNA POLYMERASE IOTA"/>
    <property type="match status" value="1"/>
</dbReference>
<dbReference type="PANTHER" id="PTHR46404:SF1">
    <property type="entry name" value="DNA POLYMERASE IOTA"/>
    <property type="match status" value="1"/>
</dbReference>
<evidence type="ECO:0000256" key="1">
    <source>
        <dbReference type="ARBA" id="ARBA00022634"/>
    </source>
</evidence>
<organism evidence="4 5">
    <name type="scientific">Holothuria leucospilota</name>
    <name type="common">Black long sea cucumber</name>
    <name type="synonym">Mertensiothuria leucospilota</name>
    <dbReference type="NCBI Taxonomy" id="206669"/>
    <lineage>
        <taxon>Eukaryota</taxon>
        <taxon>Metazoa</taxon>
        <taxon>Echinodermata</taxon>
        <taxon>Eleutherozoa</taxon>
        <taxon>Echinozoa</taxon>
        <taxon>Holothuroidea</taxon>
        <taxon>Aspidochirotacea</taxon>
        <taxon>Aspidochirotida</taxon>
        <taxon>Holothuriidae</taxon>
        <taxon>Holothuria</taxon>
    </lineage>
</organism>
<feature type="compositionally biased region" description="Acidic residues" evidence="2">
    <location>
        <begin position="13"/>
        <end position="29"/>
    </location>
</feature>
<dbReference type="SUPFAM" id="SSF56672">
    <property type="entry name" value="DNA/RNA polymerases"/>
    <property type="match status" value="1"/>
</dbReference>
<dbReference type="Pfam" id="PF00817">
    <property type="entry name" value="IMS"/>
    <property type="match status" value="1"/>
</dbReference>
<evidence type="ECO:0000313" key="4">
    <source>
        <dbReference type="EMBL" id="KAJ8029145.1"/>
    </source>
</evidence>
<evidence type="ECO:0000256" key="2">
    <source>
        <dbReference type="SAM" id="MobiDB-lite"/>
    </source>
</evidence>
<dbReference type="PROSITE" id="PS50173">
    <property type="entry name" value="UMUC"/>
    <property type="match status" value="1"/>
</dbReference>
<dbReference type="GO" id="GO:0006281">
    <property type="term" value="P:DNA repair"/>
    <property type="evidence" value="ECO:0007669"/>
    <property type="project" value="InterPro"/>
</dbReference>
<dbReference type="Gene3D" id="1.10.150.20">
    <property type="entry name" value="5' to 3' exonuclease, C-terminal subdomain"/>
    <property type="match status" value="1"/>
</dbReference>
<reference evidence="4" key="1">
    <citation type="submission" date="2021-10" db="EMBL/GenBank/DDBJ databases">
        <title>Tropical sea cucumber genome reveals ecological adaptation and Cuvierian tubules defense mechanism.</title>
        <authorList>
            <person name="Chen T."/>
        </authorList>
    </citation>
    <scope>NUCLEOTIDE SEQUENCE</scope>
    <source>
        <strain evidence="4">Nanhai2018</strain>
        <tissue evidence="4">Muscle</tissue>
    </source>
</reference>
<keyword evidence="5" id="KW-1185">Reference proteome</keyword>
<dbReference type="Proteomes" id="UP001152320">
    <property type="component" value="Chromosome 14"/>
</dbReference>
<dbReference type="Pfam" id="PF21999">
    <property type="entry name" value="IMS_HHH_1"/>
    <property type="match status" value="1"/>
</dbReference>
<dbReference type="OrthoDB" id="447129at2759"/>
<evidence type="ECO:0000259" key="3">
    <source>
        <dbReference type="PROSITE" id="PS50173"/>
    </source>
</evidence>